<proteinExistence type="predicted"/>
<feature type="compositionally biased region" description="Polar residues" evidence="1">
    <location>
        <begin position="52"/>
        <end position="63"/>
    </location>
</feature>
<reference evidence="2 3" key="1">
    <citation type="submission" date="2015-01" db="EMBL/GenBank/DDBJ databases">
        <title>Genome of allotetraploid Gossypium barbadense reveals genomic plasticity and fiber elongation in cotton evolution.</title>
        <authorList>
            <person name="Chen X."/>
            <person name="Liu X."/>
            <person name="Zhao B."/>
            <person name="Zheng H."/>
            <person name="Hu Y."/>
            <person name="Lu G."/>
            <person name="Yang C."/>
            <person name="Chen J."/>
            <person name="Shan C."/>
            <person name="Zhang L."/>
            <person name="Zhou Y."/>
            <person name="Wang L."/>
            <person name="Guo W."/>
            <person name="Bai Y."/>
            <person name="Ruan J."/>
            <person name="Shangguan X."/>
            <person name="Mao Y."/>
            <person name="Jiang J."/>
            <person name="Zhu Y."/>
            <person name="Lei J."/>
            <person name="Kang H."/>
            <person name="Chen S."/>
            <person name="He X."/>
            <person name="Wang R."/>
            <person name="Wang Y."/>
            <person name="Chen J."/>
            <person name="Wang L."/>
            <person name="Yu S."/>
            <person name="Wang B."/>
            <person name="Wei J."/>
            <person name="Song S."/>
            <person name="Lu X."/>
            <person name="Gao Z."/>
            <person name="Gu W."/>
            <person name="Deng X."/>
            <person name="Ma D."/>
            <person name="Wang S."/>
            <person name="Liang W."/>
            <person name="Fang L."/>
            <person name="Cai C."/>
            <person name="Zhu X."/>
            <person name="Zhou B."/>
            <person name="Zhang Y."/>
            <person name="Chen Z."/>
            <person name="Xu S."/>
            <person name="Zhu R."/>
            <person name="Wang S."/>
            <person name="Zhang T."/>
            <person name="Zhao G."/>
        </authorList>
    </citation>
    <scope>NUCLEOTIDE SEQUENCE [LARGE SCALE GENOMIC DNA]</scope>
    <source>
        <strain evidence="3">cv. Xinhai21</strain>
        <tissue evidence="2">Leaf</tissue>
    </source>
</reference>
<dbReference type="Proteomes" id="UP000239757">
    <property type="component" value="Unassembled WGS sequence"/>
</dbReference>
<feature type="region of interest" description="Disordered" evidence="1">
    <location>
        <begin position="1"/>
        <end position="85"/>
    </location>
</feature>
<accession>A0A2P5VZX8</accession>
<feature type="compositionally biased region" description="Basic and acidic residues" evidence="1">
    <location>
        <begin position="69"/>
        <end position="85"/>
    </location>
</feature>
<sequence length="85" mass="9234">MRPRRASRNPRSGATVKVGPSSTPMQEKAPMAAPNPVSGPYSQPPVHKTDKTQWQPKSTPQSTIDEDEKEKGSKPQHVSKGEGDD</sequence>
<evidence type="ECO:0000313" key="3">
    <source>
        <dbReference type="Proteomes" id="UP000239757"/>
    </source>
</evidence>
<gene>
    <name evidence="2" type="ORF">GOBAR_AA36314</name>
</gene>
<dbReference type="AlphaFoldDB" id="A0A2P5VZX8"/>
<evidence type="ECO:0000256" key="1">
    <source>
        <dbReference type="SAM" id="MobiDB-lite"/>
    </source>
</evidence>
<name>A0A2P5VZX8_GOSBA</name>
<dbReference type="EMBL" id="KZ669881">
    <property type="protein sequence ID" value="PPR84397.1"/>
    <property type="molecule type" value="Genomic_DNA"/>
</dbReference>
<organism evidence="2 3">
    <name type="scientific">Gossypium barbadense</name>
    <name type="common">Sea Island cotton</name>
    <name type="synonym">Hibiscus barbadensis</name>
    <dbReference type="NCBI Taxonomy" id="3634"/>
    <lineage>
        <taxon>Eukaryota</taxon>
        <taxon>Viridiplantae</taxon>
        <taxon>Streptophyta</taxon>
        <taxon>Embryophyta</taxon>
        <taxon>Tracheophyta</taxon>
        <taxon>Spermatophyta</taxon>
        <taxon>Magnoliopsida</taxon>
        <taxon>eudicotyledons</taxon>
        <taxon>Gunneridae</taxon>
        <taxon>Pentapetalae</taxon>
        <taxon>rosids</taxon>
        <taxon>malvids</taxon>
        <taxon>Malvales</taxon>
        <taxon>Malvaceae</taxon>
        <taxon>Malvoideae</taxon>
        <taxon>Gossypium</taxon>
    </lineage>
</organism>
<protein>
    <submittedName>
        <fullName evidence="2">Uncharacterized protein</fullName>
    </submittedName>
</protein>
<evidence type="ECO:0000313" key="2">
    <source>
        <dbReference type="EMBL" id="PPR84397.1"/>
    </source>
</evidence>